<evidence type="ECO:0000313" key="4">
    <source>
        <dbReference type="EMBL" id="GEU44942.1"/>
    </source>
</evidence>
<dbReference type="PROSITE" id="PS50158">
    <property type="entry name" value="ZF_CCHC"/>
    <property type="match status" value="1"/>
</dbReference>
<feature type="region of interest" description="Disordered" evidence="2">
    <location>
        <begin position="39"/>
        <end position="72"/>
    </location>
</feature>
<keyword evidence="4" id="KW-0808">Transferase</keyword>
<dbReference type="GO" id="GO:0008270">
    <property type="term" value="F:zinc ion binding"/>
    <property type="evidence" value="ECO:0007669"/>
    <property type="project" value="UniProtKB-KW"/>
</dbReference>
<dbReference type="InterPro" id="IPR005162">
    <property type="entry name" value="Retrotrans_gag_dom"/>
</dbReference>
<gene>
    <name evidence="4" type="ORF">Tci_016920</name>
</gene>
<dbReference type="GO" id="GO:0003676">
    <property type="term" value="F:nucleic acid binding"/>
    <property type="evidence" value="ECO:0007669"/>
    <property type="project" value="InterPro"/>
</dbReference>
<keyword evidence="1" id="KW-0479">Metal-binding</keyword>
<sequence length="756" mass="86865">MDRIRESQAKIRVLLSETRALQQQRRDDHEMWTRAIGRIQTLDNTKDPEHPDAPGDASSTNRRIGNGQDSYNLRSSRKRLVPTAHNDHVKTIGHDVVYVMQWKTLMKMLTDKYCLKSEIKKLEIKIWNLNVKGTDFVIYTQRFQELALMCGRMFPEESDEVEKYVGGLPGMIQGMPKTKGNLTVTPEITKFSNSLLKGKMWPMPILLCLVRRKNMLELYQICTKCNYHHNGAYAPKCNNCKRVGHLACDYRSPAANNNQRVLGAIQKVVTCFECGIQGNYKKDCPKLKNKNRGNQAGNGEAHGKAYVLGGGEPNTDSNVVTELGSFDVIISMFWLSKYHVVIVCDEKIVRVPFGNETLIIYGDESNHRSESGLNIISCTKTQKYTLKECHVFSTQITKKKAKDKSGEKQLKDVPVVQDFLKYFLRTCQKELNMRQQRWLELLSDYDCEIRYHSRKENVVADALSQKERIKPLQVRALVMTISLNLSPQILNAYIEARKTEYFKTKYVERMIKKLEPRADSTLYLKKINRLTKFAHFLPMKETDTMERLTRLYLKEVVTRHGIPKSSGSARKCKHDQDFDSSNDKGNIYFGEALMVVENDKMVELVMDSSGSYHMTHRKDFFYDFKLCDGSSFILEDVKYVLGLRRSLFSLGNLEKEGYTMKMHMGRVKAFKGCGVKMIAIRRKNCVYTLKAKGAQGNRKAEVFQVSNIDAVVAHRMENIMVIGVPGEEIVDDNVDEKKKMEESIKANLERLLKYKA</sequence>
<dbReference type="EMBL" id="BKCJ010001915">
    <property type="protein sequence ID" value="GEU44942.1"/>
    <property type="molecule type" value="Genomic_DNA"/>
</dbReference>
<accession>A0A6L2K896</accession>
<keyword evidence="1" id="KW-0863">Zinc-finger</keyword>
<proteinExistence type="predicted"/>
<dbReference type="InterPro" id="IPR001878">
    <property type="entry name" value="Znf_CCHC"/>
</dbReference>
<comment type="caution">
    <text evidence="4">The sequence shown here is derived from an EMBL/GenBank/DDBJ whole genome shotgun (WGS) entry which is preliminary data.</text>
</comment>
<dbReference type="Pfam" id="PF03732">
    <property type="entry name" value="Retrotrans_gag"/>
    <property type="match status" value="1"/>
</dbReference>
<keyword evidence="4" id="KW-0695">RNA-directed DNA polymerase</keyword>
<dbReference type="Gene3D" id="4.10.60.10">
    <property type="entry name" value="Zinc finger, CCHC-type"/>
    <property type="match status" value="1"/>
</dbReference>
<protein>
    <submittedName>
        <fullName evidence="4">Reverse transcriptase domain-containing protein</fullName>
    </submittedName>
</protein>
<organism evidence="4">
    <name type="scientific">Tanacetum cinerariifolium</name>
    <name type="common">Dalmatian daisy</name>
    <name type="synonym">Chrysanthemum cinerariifolium</name>
    <dbReference type="NCBI Taxonomy" id="118510"/>
    <lineage>
        <taxon>Eukaryota</taxon>
        <taxon>Viridiplantae</taxon>
        <taxon>Streptophyta</taxon>
        <taxon>Embryophyta</taxon>
        <taxon>Tracheophyta</taxon>
        <taxon>Spermatophyta</taxon>
        <taxon>Magnoliopsida</taxon>
        <taxon>eudicotyledons</taxon>
        <taxon>Gunneridae</taxon>
        <taxon>Pentapetalae</taxon>
        <taxon>asterids</taxon>
        <taxon>campanulids</taxon>
        <taxon>Asterales</taxon>
        <taxon>Asteraceae</taxon>
        <taxon>Asteroideae</taxon>
        <taxon>Anthemideae</taxon>
        <taxon>Anthemidinae</taxon>
        <taxon>Tanacetum</taxon>
    </lineage>
</organism>
<evidence type="ECO:0000259" key="3">
    <source>
        <dbReference type="PROSITE" id="PS50158"/>
    </source>
</evidence>
<keyword evidence="1" id="KW-0862">Zinc</keyword>
<evidence type="ECO:0000256" key="1">
    <source>
        <dbReference type="PROSITE-ProRule" id="PRU00047"/>
    </source>
</evidence>
<feature type="compositionally biased region" description="Polar residues" evidence="2">
    <location>
        <begin position="57"/>
        <end position="72"/>
    </location>
</feature>
<name>A0A6L2K896_TANCI</name>
<dbReference type="PANTHER" id="PTHR34072">
    <property type="entry name" value="ENZYMATIC POLYPROTEIN-RELATED"/>
    <property type="match status" value="1"/>
</dbReference>
<dbReference type="GO" id="GO:0003964">
    <property type="term" value="F:RNA-directed DNA polymerase activity"/>
    <property type="evidence" value="ECO:0007669"/>
    <property type="project" value="UniProtKB-KW"/>
</dbReference>
<keyword evidence="4" id="KW-0548">Nucleotidyltransferase</keyword>
<evidence type="ECO:0000256" key="2">
    <source>
        <dbReference type="SAM" id="MobiDB-lite"/>
    </source>
</evidence>
<reference evidence="4" key="1">
    <citation type="journal article" date="2019" name="Sci. Rep.">
        <title>Draft genome of Tanacetum cinerariifolium, the natural source of mosquito coil.</title>
        <authorList>
            <person name="Yamashiro T."/>
            <person name="Shiraishi A."/>
            <person name="Satake H."/>
            <person name="Nakayama K."/>
        </authorList>
    </citation>
    <scope>NUCLEOTIDE SEQUENCE</scope>
</reference>
<dbReference type="PANTHER" id="PTHR34072:SF52">
    <property type="entry name" value="RIBONUCLEASE H"/>
    <property type="match status" value="1"/>
</dbReference>
<dbReference type="AlphaFoldDB" id="A0A6L2K896"/>
<feature type="compositionally biased region" description="Basic and acidic residues" evidence="2">
    <location>
        <begin position="44"/>
        <end position="53"/>
    </location>
</feature>
<feature type="domain" description="CCHC-type" evidence="3">
    <location>
        <begin position="271"/>
        <end position="286"/>
    </location>
</feature>